<proteinExistence type="predicted"/>
<keyword evidence="1" id="KW-1133">Transmembrane helix</keyword>
<evidence type="ECO:0000313" key="2">
    <source>
        <dbReference type="EMBL" id="WAR25979.1"/>
    </source>
</evidence>
<organism evidence="2 3">
    <name type="scientific">Mya arenaria</name>
    <name type="common">Soft-shell clam</name>
    <dbReference type="NCBI Taxonomy" id="6604"/>
    <lineage>
        <taxon>Eukaryota</taxon>
        <taxon>Metazoa</taxon>
        <taxon>Spiralia</taxon>
        <taxon>Lophotrochozoa</taxon>
        <taxon>Mollusca</taxon>
        <taxon>Bivalvia</taxon>
        <taxon>Autobranchia</taxon>
        <taxon>Heteroconchia</taxon>
        <taxon>Euheterodonta</taxon>
        <taxon>Imparidentia</taxon>
        <taxon>Neoheterodontei</taxon>
        <taxon>Myida</taxon>
        <taxon>Myoidea</taxon>
        <taxon>Myidae</taxon>
        <taxon>Mya</taxon>
    </lineage>
</organism>
<evidence type="ECO:0000313" key="3">
    <source>
        <dbReference type="Proteomes" id="UP001164746"/>
    </source>
</evidence>
<reference evidence="2" key="1">
    <citation type="submission" date="2022-11" db="EMBL/GenBank/DDBJ databases">
        <title>Centuries of genome instability and evolution in soft-shell clam transmissible cancer (bioRxiv).</title>
        <authorList>
            <person name="Hart S.F.M."/>
            <person name="Yonemitsu M.A."/>
            <person name="Giersch R.M."/>
            <person name="Beal B.F."/>
            <person name="Arriagada G."/>
            <person name="Davis B.W."/>
            <person name="Ostrander E.A."/>
            <person name="Goff S.P."/>
            <person name="Metzger M.J."/>
        </authorList>
    </citation>
    <scope>NUCLEOTIDE SEQUENCE</scope>
    <source>
        <strain evidence="2">MELC-2E11</strain>
        <tissue evidence="2">Siphon/mantle</tissue>
    </source>
</reference>
<name>A0ABY7FXG2_MYAAR</name>
<keyword evidence="3" id="KW-1185">Reference proteome</keyword>
<dbReference type="Proteomes" id="UP001164746">
    <property type="component" value="Chromosome 14"/>
</dbReference>
<evidence type="ECO:0000256" key="1">
    <source>
        <dbReference type="SAM" id="Phobius"/>
    </source>
</evidence>
<sequence>MISKFSPCCVVFNETSCQFGYCLAKGKYPRVIFLFYLIKTQFFPMLGALVP</sequence>
<keyword evidence="1" id="KW-0812">Transmembrane</keyword>
<accession>A0ABY7FXG2</accession>
<gene>
    <name evidence="2" type="ORF">MAR_011683</name>
</gene>
<protein>
    <submittedName>
        <fullName evidence="2">Uncharacterized protein</fullName>
    </submittedName>
</protein>
<keyword evidence="1" id="KW-0472">Membrane</keyword>
<dbReference type="EMBL" id="CP111025">
    <property type="protein sequence ID" value="WAR25979.1"/>
    <property type="molecule type" value="Genomic_DNA"/>
</dbReference>
<feature type="transmembrane region" description="Helical" evidence="1">
    <location>
        <begin position="31"/>
        <end position="50"/>
    </location>
</feature>